<organism evidence="1 2">
    <name type="scientific">Mycolicibacterium insubricum</name>
    <dbReference type="NCBI Taxonomy" id="444597"/>
    <lineage>
        <taxon>Bacteria</taxon>
        <taxon>Bacillati</taxon>
        <taxon>Actinomycetota</taxon>
        <taxon>Actinomycetes</taxon>
        <taxon>Mycobacteriales</taxon>
        <taxon>Mycobacteriaceae</taxon>
        <taxon>Mycolicibacterium</taxon>
    </lineage>
</organism>
<accession>A0A1X0D0S9</accession>
<dbReference type="SUPFAM" id="SSF53474">
    <property type="entry name" value="alpha/beta-Hydrolases"/>
    <property type="match status" value="1"/>
</dbReference>
<dbReference type="Pfam" id="PF12697">
    <property type="entry name" value="Abhydrolase_6"/>
    <property type="match status" value="1"/>
</dbReference>
<protein>
    <submittedName>
        <fullName evidence="1">Alpha/beta hydrolase</fullName>
    </submittedName>
</protein>
<reference evidence="1 2" key="1">
    <citation type="submission" date="2016-12" db="EMBL/GenBank/DDBJ databases">
        <title>The new phylogeny of genus Mycobacterium.</title>
        <authorList>
            <person name="Tortoli E."/>
            <person name="Trovato A."/>
            <person name="Cirillo D.M."/>
        </authorList>
    </citation>
    <scope>NUCLEOTIDE SEQUENCE [LARGE SCALE GENOMIC DNA]</scope>
    <source>
        <strain evidence="1 2">DSM 45130</strain>
    </source>
</reference>
<dbReference type="STRING" id="444597.BST26_17970"/>
<dbReference type="InterPro" id="IPR050471">
    <property type="entry name" value="AB_hydrolase"/>
</dbReference>
<dbReference type="GO" id="GO:0016787">
    <property type="term" value="F:hydrolase activity"/>
    <property type="evidence" value="ECO:0007669"/>
    <property type="project" value="UniProtKB-KW"/>
</dbReference>
<dbReference type="EMBL" id="MVHS01000056">
    <property type="protein sequence ID" value="ORA65935.1"/>
    <property type="molecule type" value="Genomic_DNA"/>
</dbReference>
<dbReference type="InterPro" id="IPR000073">
    <property type="entry name" value="AB_hydrolase_1"/>
</dbReference>
<keyword evidence="2" id="KW-1185">Reference proteome</keyword>
<dbReference type="PANTHER" id="PTHR43433">
    <property type="entry name" value="HYDROLASE, ALPHA/BETA FOLD FAMILY PROTEIN"/>
    <property type="match status" value="1"/>
</dbReference>
<dbReference type="InterPro" id="IPR029058">
    <property type="entry name" value="AB_hydrolase_fold"/>
</dbReference>
<sequence length="302" mass="33210">MTTFNHSQGVHDWVPTRDGRHLYAQVLAGPEPPTVVFESGSGATRSYWAQAQQGVATFARAVVYDRAGLGHSEPDPAGRTLDRMADDLLDVLDHFGPGPFILVGHSAGGPIVRLAASRRPGMVAGLVLVDPTDEDADVLFKPPFRIGERISIAAGKVLARLGLLRRLFAGQLAAMPDEDAREDLRHEGFGYNVLETQQRQARTFLDELKKWRKRPPDLRDIPVTVISGGRLRVDGMPEHIRVRINLAHSYRAAQSPRGRHVVAQRSGHNIPLTEPEVIVREVAEMAATAAGRTGRWSGRSRR</sequence>
<evidence type="ECO:0000313" key="1">
    <source>
        <dbReference type="EMBL" id="ORA65935.1"/>
    </source>
</evidence>
<gene>
    <name evidence="1" type="ORF">BST26_17970</name>
</gene>
<keyword evidence="1" id="KW-0378">Hydrolase</keyword>
<name>A0A1X0D0S9_9MYCO</name>
<comment type="caution">
    <text evidence="1">The sequence shown here is derived from an EMBL/GenBank/DDBJ whole genome shotgun (WGS) entry which is preliminary data.</text>
</comment>
<dbReference type="PANTHER" id="PTHR43433:SF5">
    <property type="entry name" value="AB HYDROLASE-1 DOMAIN-CONTAINING PROTEIN"/>
    <property type="match status" value="1"/>
</dbReference>
<dbReference type="AlphaFoldDB" id="A0A1X0D0S9"/>
<evidence type="ECO:0000313" key="2">
    <source>
        <dbReference type="Proteomes" id="UP000192801"/>
    </source>
</evidence>
<dbReference type="RefSeq" id="WP_083032903.1">
    <property type="nucleotide sequence ID" value="NZ_AP022618.1"/>
</dbReference>
<dbReference type="Gene3D" id="3.40.50.1820">
    <property type="entry name" value="alpha/beta hydrolase"/>
    <property type="match status" value="1"/>
</dbReference>
<dbReference type="OrthoDB" id="7185741at2"/>
<dbReference type="Proteomes" id="UP000192801">
    <property type="component" value="Unassembled WGS sequence"/>
</dbReference>
<proteinExistence type="predicted"/>